<dbReference type="PATRIC" id="fig|1286171.3.peg.2095"/>
<dbReference type="Gene3D" id="1.10.3720.10">
    <property type="entry name" value="MetI-like"/>
    <property type="match status" value="1"/>
</dbReference>
<evidence type="ECO:0000256" key="2">
    <source>
        <dbReference type="ARBA" id="ARBA00022692"/>
    </source>
</evidence>
<dbReference type="EMBL" id="CP007452">
    <property type="protein sequence ID" value="AHM57427.1"/>
    <property type="molecule type" value="Genomic_DNA"/>
</dbReference>
<evidence type="ECO:0000256" key="5">
    <source>
        <dbReference type="RuleBase" id="RU363032"/>
    </source>
</evidence>
<evidence type="ECO:0000256" key="4">
    <source>
        <dbReference type="ARBA" id="ARBA00023136"/>
    </source>
</evidence>
<dbReference type="Pfam" id="PF00528">
    <property type="entry name" value="BPD_transp_1"/>
    <property type="match status" value="1"/>
</dbReference>
<dbReference type="PROSITE" id="PS50928">
    <property type="entry name" value="ABC_TM1"/>
    <property type="match status" value="1"/>
</dbReference>
<accession>W8TMJ3</accession>
<dbReference type="Proteomes" id="UP000019591">
    <property type="component" value="Chromosome"/>
</dbReference>
<dbReference type="PANTHER" id="PTHR43470:SF3">
    <property type="entry name" value="PHOSPHATE TRANSPORT SYSTEM PERMEASE PROTEIN PSTA-RELATED"/>
    <property type="match status" value="1"/>
</dbReference>
<dbReference type="RefSeq" id="WP_025436351.1">
    <property type="nucleotide sequence ID" value="NZ_CP007452.1"/>
</dbReference>
<feature type="transmembrane region" description="Helical" evidence="5">
    <location>
        <begin position="192"/>
        <end position="218"/>
    </location>
</feature>
<dbReference type="GO" id="GO:0055085">
    <property type="term" value="P:transmembrane transport"/>
    <property type="evidence" value="ECO:0007669"/>
    <property type="project" value="InterPro"/>
</dbReference>
<comment type="subcellular location">
    <subcellularLocation>
        <location evidence="5">Cell membrane</location>
        <topology evidence="5">Multi-pass membrane protein</topology>
    </subcellularLocation>
    <subcellularLocation>
        <location evidence="1">Membrane</location>
        <topology evidence="1">Multi-pass membrane protein</topology>
    </subcellularLocation>
</comment>
<dbReference type="STRING" id="1286171.EAL2_c21460"/>
<reference evidence="7 8" key="1">
    <citation type="journal article" date="2014" name="Genome Announc.">
        <title>Complete Genome Sequence of Amino Acid-Utilizing Eubacterium acidaminophilum al-2 (DSM 3953).</title>
        <authorList>
            <person name="Poehlein A."/>
            <person name="Andreesen J.R."/>
            <person name="Daniel R."/>
        </authorList>
    </citation>
    <scope>NUCLEOTIDE SEQUENCE [LARGE SCALE GENOMIC DNA]</scope>
    <source>
        <strain evidence="7 8">DSM 3953</strain>
    </source>
</reference>
<dbReference type="AlphaFoldDB" id="W8TMJ3"/>
<evidence type="ECO:0000256" key="3">
    <source>
        <dbReference type="ARBA" id="ARBA00022989"/>
    </source>
</evidence>
<feature type="transmembrane region" description="Helical" evidence="5">
    <location>
        <begin position="60"/>
        <end position="89"/>
    </location>
</feature>
<keyword evidence="4 5" id="KW-0472">Membrane</keyword>
<keyword evidence="3 5" id="KW-1133">Transmembrane helix</keyword>
<name>W8TMJ3_PEPAC</name>
<feature type="domain" description="ABC transmembrane type-1" evidence="6">
    <location>
        <begin position="64"/>
        <end position="267"/>
    </location>
</feature>
<organism evidence="7 8">
    <name type="scientific">Peptoclostridium acidaminophilum DSM 3953</name>
    <dbReference type="NCBI Taxonomy" id="1286171"/>
    <lineage>
        <taxon>Bacteria</taxon>
        <taxon>Bacillati</taxon>
        <taxon>Bacillota</taxon>
        <taxon>Clostridia</taxon>
        <taxon>Peptostreptococcales</taxon>
        <taxon>Peptoclostridiaceae</taxon>
        <taxon>Peptoclostridium</taxon>
    </lineage>
</organism>
<dbReference type="OrthoDB" id="9785113at2"/>
<feature type="transmembrane region" description="Helical" evidence="5">
    <location>
        <begin position="12"/>
        <end position="34"/>
    </location>
</feature>
<dbReference type="PANTHER" id="PTHR43470">
    <property type="entry name" value="PHOSPHATE TRANSPORT SYSTEM PERMEASE PROTEIN PSTA-RELATED"/>
    <property type="match status" value="1"/>
</dbReference>
<comment type="similarity">
    <text evidence="5">Belongs to the binding-protein-dependent transport system permease family.</text>
</comment>
<keyword evidence="2 5" id="KW-0812">Transmembrane</keyword>
<evidence type="ECO:0000259" key="6">
    <source>
        <dbReference type="PROSITE" id="PS50928"/>
    </source>
</evidence>
<proteinExistence type="inferred from homology"/>
<evidence type="ECO:0000256" key="1">
    <source>
        <dbReference type="ARBA" id="ARBA00004141"/>
    </source>
</evidence>
<evidence type="ECO:0000313" key="8">
    <source>
        <dbReference type="Proteomes" id="UP000019591"/>
    </source>
</evidence>
<dbReference type="SUPFAM" id="SSF161098">
    <property type="entry name" value="MetI-like"/>
    <property type="match status" value="1"/>
</dbReference>
<dbReference type="HOGENOM" id="CLU_033621_2_2_9"/>
<protein>
    <submittedName>
        <fullName evidence="7">Phosphate ABC transporter membrane protein 2, PhoT family</fullName>
    </submittedName>
</protein>
<feature type="transmembrane region" description="Helical" evidence="5">
    <location>
        <begin position="101"/>
        <end position="125"/>
    </location>
</feature>
<gene>
    <name evidence="7" type="ORF">EAL2_c21460</name>
</gene>
<dbReference type="InterPro" id="IPR000515">
    <property type="entry name" value="MetI-like"/>
</dbReference>
<evidence type="ECO:0000313" key="7">
    <source>
        <dbReference type="EMBL" id="AHM57427.1"/>
    </source>
</evidence>
<dbReference type="GO" id="GO:0005886">
    <property type="term" value="C:plasma membrane"/>
    <property type="evidence" value="ECO:0007669"/>
    <property type="project" value="UniProtKB-SubCell"/>
</dbReference>
<dbReference type="KEGG" id="eac:EAL2_c21460"/>
<sequence>MDKKSKYTRLLLWSVLSSALTFAVIFFIIGYILLKGGGTVNAEFLLDSPKGFPLGSSGGIYPAIMGSLAFTGVACSVASLLAISTAIYLKFYCSSRRLYNIVSLVIESTAGMPSIVLGLFGYTLFVLKMGFGVSVLSGGLVLGIMIFPFIEVRVEKRLSEIEQEMLLSSYALGVSRYYTIKRLVLREALPDIISSVALAGGFAMGATAPIILTGAVIYAKAPESVMSPAMALSYHLYVLVGEGAPTEYVYGTSTVLVLLILAINGAAMLFGIMKRGE</sequence>
<dbReference type="CDD" id="cd06261">
    <property type="entry name" value="TM_PBP2"/>
    <property type="match status" value="1"/>
</dbReference>
<dbReference type="InterPro" id="IPR035906">
    <property type="entry name" value="MetI-like_sf"/>
</dbReference>
<keyword evidence="5" id="KW-0813">Transport</keyword>
<dbReference type="eggNOG" id="COG0581">
    <property type="taxonomic scope" value="Bacteria"/>
</dbReference>
<feature type="transmembrane region" description="Helical" evidence="5">
    <location>
        <begin position="248"/>
        <end position="272"/>
    </location>
</feature>
<feature type="transmembrane region" description="Helical" evidence="5">
    <location>
        <begin position="131"/>
        <end position="150"/>
    </location>
</feature>
<keyword evidence="8" id="KW-1185">Reference proteome</keyword>